<organism evidence="3 4">
    <name type="scientific">Nocardioides flavescens</name>
    <dbReference type="NCBI Taxonomy" id="2691959"/>
    <lineage>
        <taxon>Bacteria</taxon>
        <taxon>Bacillati</taxon>
        <taxon>Actinomycetota</taxon>
        <taxon>Actinomycetes</taxon>
        <taxon>Propionibacteriales</taxon>
        <taxon>Nocardioidaceae</taxon>
        <taxon>Nocardioides</taxon>
    </lineage>
</organism>
<evidence type="ECO:0000313" key="4">
    <source>
        <dbReference type="Proteomes" id="UP000473325"/>
    </source>
</evidence>
<feature type="transmembrane region" description="Helical" evidence="2">
    <location>
        <begin position="6"/>
        <end position="36"/>
    </location>
</feature>
<gene>
    <name evidence="3" type="ORF">GRQ65_08130</name>
</gene>
<evidence type="ECO:0000256" key="1">
    <source>
        <dbReference type="SAM" id="MobiDB-lite"/>
    </source>
</evidence>
<proteinExistence type="predicted"/>
<reference evidence="3 4" key="1">
    <citation type="submission" date="2019-12" db="EMBL/GenBank/DDBJ databases">
        <authorList>
            <person name="Kun Z."/>
        </authorList>
    </citation>
    <scope>NUCLEOTIDE SEQUENCE [LARGE SCALE GENOMIC DNA]</scope>
    <source>
        <strain evidence="3 4">YIM 123512</strain>
    </source>
</reference>
<keyword evidence="2" id="KW-0812">Transmembrane</keyword>
<comment type="caution">
    <text evidence="3">The sequence shown here is derived from an EMBL/GenBank/DDBJ whole genome shotgun (WGS) entry which is preliminary data.</text>
</comment>
<sequence length="63" mass="6329">MVEFVSWVGVAIIALGALVGFTGVVATSALTVVRALRGTASGERSRSHAGTGTPAAPRHRIAA</sequence>
<evidence type="ECO:0000313" key="3">
    <source>
        <dbReference type="EMBL" id="MXG89517.1"/>
    </source>
</evidence>
<name>A0A6L7EQ52_9ACTN</name>
<dbReference type="Proteomes" id="UP000473325">
    <property type="component" value="Unassembled WGS sequence"/>
</dbReference>
<keyword evidence="2" id="KW-0472">Membrane</keyword>
<evidence type="ECO:0000256" key="2">
    <source>
        <dbReference type="SAM" id="Phobius"/>
    </source>
</evidence>
<accession>A0A6L7EQ52</accession>
<protein>
    <submittedName>
        <fullName evidence="3">Uncharacterized protein</fullName>
    </submittedName>
</protein>
<dbReference type="AlphaFoldDB" id="A0A6L7EQ52"/>
<keyword evidence="4" id="KW-1185">Reference proteome</keyword>
<feature type="region of interest" description="Disordered" evidence="1">
    <location>
        <begin position="39"/>
        <end position="63"/>
    </location>
</feature>
<keyword evidence="2" id="KW-1133">Transmembrane helix</keyword>
<dbReference type="RefSeq" id="WP_160877034.1">
    <property type="nucleotide sequence ID" value="NZ_WUEK01000004.1"/>
</dbReference>
<dbReference type="EMBL" id="WUEK01000004">
    <property type="protein sequence ID" value="MXG89517.1"/>
    <property type="molecule type" value="Genomic_DNA"/>
</dbReference>